<evidence type="ECO:0000313" key="3">
    <source>
        <dbReference type="Proteomes" id="UP000325780"/>
    </source>
</evidence>
<dbReference type="AlphaFoldDB" id="A0A5N6U0H4"/>
<feature type="signal peptide" evidence="1">
    <location>
        <begin position="1"/>
        <end position="20"/>
    </location>
</feature>
<dbReference type="EMBL" id="ML742059">
    <property type="protein sequence ID" value="KAE8152100.1"/>
    <property type="molecule type" value="Genomic_DNA"/>
</dbReference>
<protein>
    <submittedName>
        <fullName evidence="2">Uncharacterized protein</fullName>
    </submittedName>
</protein>
<feature type="chain" id="PRO_5024804228" evidence="1">
    <location>
        <begin position="21"/>
        <end position="103"/>
    </location>
</feature>
<dbReference type="Proteomes" id="UP000325780">
    <property type="component" value="Unassembled WGS sequence"/>
</dbReference>
<proteinExistence type="predicted"/>
<keyword evidence="3" id="KW-1185">Reference proteome</keyword>
<reference evidence="2 3" key="1">
    <citation type="submission" date="2019-04" db="EMBL/GenBank/DDBJ databases">
        <title>Friends and foes A comparative genomics study of 23 Aspergillus species from section Flavi.</title>
        <authorList>
            <consortium name="DOE Joint Genome Institute"/>
            <person name="Kjaerbolling I."/>
            <person name="Vesth T."/>
            <person name="Frisvad J.C."/>
            <person name="Nybo J.L."/>
            <person name="Theobald S."/>
            <person name="Kildgaard S."/>
            <person name="Isbrandt T."/>
            <person name="Kuo A."/>
            <person name="Sato A."/>
            <person name="Lyhne E.K."/>
            <person name="Kogle M.E."/>
            <person name="Wiebenga A."/>
            <person name="Kun R.S."/>
            <person name="Lubbers R.J."/>
            <person name="Makela M.R."/>
            <person name="Barry K."/>
            <person name="Chovatia M."/>
            <person name="Clum A."/>
            <person name="Daum C."/>
            <person name="Haridas S."/>
            <person name="He G."/>
            <person name="LaButti K."/>
            <person name="Lipzen A."/>
            <person name="Mondo S."/>
            <person name="Riley R."/>
            <person name="Salamov A."/>
            <person name="Simmons B.A."/>
            <person name="Magnuson J.K."/>
            <person name="Henrissat B."/>
            <person name="Mortensen U.H."/>
            <person name="Larsen T.O."/>
            <person name="Devries R.P."/>
            <person name="Grigoriev I.V."/>
            <person name="Machida M."/>
            <person name="Baker S.E."/>
            <person name="Andersen M.R."/>
        </authorList>
    </citation>
    <scope>NUCLEOTIDE SEQUENCE [LARGE SCALE GENOMIC DNA]</scope>
    <source>
        <strain evidence="2 3">IBT 18842</strain>
    </source>
</reference>
<keyword evidence="1" id="KW-0732">Signal</keyword>
<evidence type="ECO:0000313" key="2">
    <source>
        <dbReference type="EMBL" id="KAE8152100.1"/>
    </source>
</evidence>
<accession>A0A5N6U0H4</accession>
<dbReference type="OrthoDB" id="4509620at2759"/>
<organism evidence="2 3">
    <name type="scientific">Aspergillus avenaceus</name>
    <dbReference type="NCBI Taxonomy" id="36643"/>
    <lineage>
        <taxon>Eukaryota</taxon>
        <taxon>Fungi</taxon>
        <taxon>Dikarya</taxon>
        <taxon>Ascomycota</taxon>
        <taxon>Pezizomycotina</taxon>
        <taxon>Eurotiomycetes</taxon>
        <taxon>Eurotiomycetidae</taxon>
        <taxon>Eurotiales</taxon>
        <taxon>Aspergillaceae</taxon>
        <taxon>Aspergillus</taxon>
        <taxon>Aspergillus subgen. Circumdati</taxon>
    </lineage>
</organism>
<sequence>MNLQTLLAITTLAASGTALAQKCTYNGYENCEWYGTAPFCGSTDYSVGDAVNGRKLVASTEKQSQEALCYFADDSPDNCCRSYGAGCWSGYKQLWCDRKMGMF</sequence>
<name>A0A5N6U0H4_ASPAV</name>
<gene>
    <name evidence="2" type="ORF">BDV25DRAFT_138264</name>
</gene>
<evidence type="ECO:0000256" key="1">
    <source>
        <dbReference type="SAM" id="SignalP"/>
    </source>
</evidence>